<feature type="compositionally biased region" description="Gly residues" evidence="1">
    <location>
        <begin position="206"/>
        <end position="217"/>
    </location>
</feature>
<feature type="compositionally biased region" description="Basic and acidic residues" evidence="1">
    <location>
        <begin position="47"/>
        <end position="59"/>
    </location>
</feature>
<feature type="compositionally biased region" description="Basic and acidic residues" evidence="1">
    <location>
        <begin position="347"/>
        <end position="371"/>
    </location>
</feature>
<feature type="region of interest" description="Disordered" evidence="1">
    <location>
        <begin position="1"/>
        <end position="60"/>
    </location>
</feature>
<feature type="region of interest" description="Disordered" evidence="1">
    <location>
        <begin position="203"/>
        <end position="265"/>
    </location>
</feature>
<protein>
    <submittedName>
        <fullName evidence="2">Uncharacterized protein</fullName>
    </submittedName>
</protein>
<dbReference type="Proteomes" id="UP000076761">
    <property type="component" value="Unassembled WGS sequence"/>
</dbReference>
<evidence type="ECO:0000313" key="2">
    <source>
        <dbReference type="EMBL" id="KZT18769.1"/>
    </source>
</evidence>
<organism evidence="2 3">
    <name type="scientific">Neolentinus lepideus HHB14362 ss-1</name>
    <dbReference type="NCBI Taxonomy" id="1314782"/>
    <lineage>
        <taxon>Eukaryota</taxon>
        <taxon>Fungi</taxon>
        <taxon>Dikarya</taxon>
        <taxon>Basidiomycota</taxon>
        <taxon>Agaricomycotina</taxon>
        <taxon>Agaricomycetes</taxon>
        <taxon>Gloeophyllales</taxon>
        <taxon>Gloeophyllaceae</taxon>
        <taxon>Neolentinus</taxon>
    </lineage>
</organism>
<feature type="region of interest" description="Disordered" evidence="1">
    <location>
        <begin position="405"/>
        <end position="570"/>
    </location>
</feature>
<dbReference type="EMBL" id="KV425662">
    <property type="protein sequence ID" value="KZT18769.1"/>
    <property type="molecule type" value="Genomic_DNA"/>
</dbReference>
<evidence type="ECO:0000313" key="3">
    <source>
        <dbReference type="Proteomes" id="UP000076761"/>
    </source>
</evidence>
<feature type="compositionally biased region" description="Low complexity" evidence="1">
    <location>
        <begin position="549"/>
        <end position="563"/>
    </location>
</feature>
<dbReference type="InParanoid" id="A0A165MTX3"/>
<feature type="compositionally biased region" description="Polar residues" evidence="1">
    <location>
        <begin position="235"/>
        <end position="263"/>
    </location>
</feature>
<name>A0A165MTX3_9AGAM</name>
<proteinExistence type="predicted"/>
<evidence type="ECO:0000256" key="1">
    <source>
        <dbReference type="SAM" id="MobiDB-lite"/>
    </source>
</evidence>
<sequence length="570" mass="61693">MANRKNAKKTKSDEAPKSKKTVRNTTTTKTKGAQAASTRRAGKNAPARKEGNVAPERGRTTIRMASQYRSGSVPLDELELEEIVADRSTVLNPLSNPSVSFPPSSQVPRLLPSSSAFDSAAGAAQPGREAMSLMLRRMDELQGVLGMHVRRLREMQASLARCMDGGAEMEREVDDMARMLRVWGDAPRDGSITTSNYSSFHTEGFLGSGQGDHGALGLGNDSDTQAKQGHRRPLSKSSLSEILNLPSDSSGLPHYSTSDSPSRVATPLYRLPSCEELARGAEAPHELPSIEHHLDSPLERPPRALSAQPPPTQALLSTAWQLPRSVSAVPEAPPRVARPRSRTSMKRTREDDEEERARVPKRACAQDKGKEVYGPSPFESASTSWASGERQYQGVLPLGAEEVHRTRQDLHQLQTPPYTVCPSTQSRLASPSSSRGEVKMPAQASQSFTHVQHSGHLDVVADDSRLGEAPSLPAGPPHLVAPYTLGHRQSRSPSSPGGRLPPSLLHSHLEADEDDVGDHAPAPNYPQGMGEDTVEVHRPHQPSRRLQTPSESGRPSSSSSVRAVPRDYSS</sequence>
<reference evidence="2 3" key="1">
    <citation type="journal article" date="2016" name="Mol. Biol. Evol.">
        <title>Comparative Genomics of Early-Diverging Mushroom-Forming Fungi Provides Insights into the Origins of Lignocellulose Decay Capabilities.</title>
        <authorList>
            <person name="Nagy L.G."/>
            <person name="Riley R."/>
            <person name="Tritt A."/>
            <person name="Adam C."/>
            <person name="Daum C."/>
            <person name="Floudas D."/>
            <person name="Sun H."/>
            <person name="Yadav J.S."/>
            <person name="Pangilinan J."/>
            <person name="Larsson K.H."/>
            <person name="Matsuura K."/>
            <person name="Barry K."/>
            <person name="Labutti K."/>
            <person name="Kuo R."/>
            <person name="Ohm R.A."/>
            <person name="Bhattacharya S.S."/>
            <person name="Shirouzu T."/>
            <person name="Yoshinaga Y."/>
            <person name="Martin F.M."/>
            <person name="Grigoriev I.V."/>
            <person name="Hibbett D.S."/>
        </authorList>
    </citation>
    <scope>NUCLEOTIDE SEQUENCE [LARGE SCALE GENOMIC DNA]</scope>
    <source>
        <strain evidence="2 3">HHB14362 ss-1</strain>
    </source>
</reference>
<feature type="compositionally biased region" description="Low complexity" evidence="1">
    <location>
        <begin position="491"/>
        <end position="506"/>
    </location>
</feature>
<feature type="compositionally biased region" description="Basic residues" evidence="1">
    <location>
        <begin position="337"/>
        <end position="346"/>
    </location>
</feature>
<dbReference type="AlphaFoldDB" id="A0A165MTX3"/>
<accession>A0A165MTX3</accession>
<feature type="compositionally biased region" description="Polar residues" evidence="1">
    <location>
        <begin position="443"/>
        <end position="452"/>
    </location>
</feature>
<keyword evidence="3" id="KW-1185">Reference proteome</keyword>
<feature type="region of interest" description="Disordered" evidence="1">
    <location>
        <begin position="285"/>
        <end position="387"/>
    </location>
</feature>
<feature type="compositionally biased region" description="Basic and acidic residues" evidence="1">
    <location>
        <begin position="285"/>
        <end position="302"/>
    </location>
</feature>
<gene>
    <name evidence="2" type="ORF">NEOLEDRAFT_1142937</name>
</gene>
<feature type="compositionally biased region" description="Polar residues" evidence="1">
    <location>
        <begin position="411"/>
        <end position="435"/>
    </location>
</feature>
<feature type="region of interest" description="Disordered" evidence="1">
    <location>
        <begin position="92"/>
        <end position="123"/>
    </location>
</feature>